<dbReference type="Proteomes" id="UP001388673">
    <property type="component" value="Unassembled WGS sequence"/>
</dbReference>
<dbReference type="GO" id="GO:0097550">
    <property type="term" value="C:transcription preinitiation complex"/>
    <property type="evidence" value="ECO:0007669"/>
    <property type="project" value="TreeGrafter"/>
</dbReference>
<dbReference type="KEGG" id="kne:92184021"/>
<dbReference type="EMBL" id="JBCAWK010000014">
    <property type="protein sequence ID" value="KAK8843971.1"/>
    <property type="molecule type" value="Genomic_DNA"/>
</dbReference>
<evidence type="ECO:0000256" key="4">
    <source>
        <dbReference type="ARBA" id="ARBA00022771"/>
    </source>
</evidence>
<feature type="compositionally biased region" description="Basic and acidic residues" evidence="12">
    <location>
        <begin position="360"/>
        <end position="372"/>
    </location>
</feature>
<evidence type="ECO:0000256" key="6">
    <source>
        <dbReference type="ARBA" id="ARBA00023015"/>
    </source>
</evidence>
<dbReference type="Pfam" id="PF00382">
    <property type="entry name" value="TFIIB"/>
    <property type="match status" value="2"/>
</dbReference>
<feature type="domain" description="TFIIB-type" evidence="13">
    <location>
        <begin position="3"/>
        <end position="35"/>
    </location>
</feature>
<name>A0AAW0YDB9_9TREE</name>
<reference evidence="14 15" key="1">
    <citation type="journal article" date="2024" name="bioRxiv">
        <title>Comparative genomics of Cryptococcus and Kwoniella reveals pathogenesis evolution and contrasting karyotype dynamics via intercentromeric recombination or chromosome fusion.</title>
        <authorList>
            <person name="Coelho M.A."/>
            <person name="David-Palma M."/>
            <person name="Shea T."/>
            <person name="Bowers K."/>
            <person name="McGinley-Smith S."/>
            <person name="Mohammad A.W."/>
            <person name="Gnirke A."/>
            <person name="Yurkov A.M."/>
            <person name="Nowrousian M."/>
            <person name="Sun S."/>
            <person name="Cuomo C.A."/>
            <person name="Heitman J."/>
        </authorList>
    </citation>
    <scope>NUCLEOTIDE SEQUENCE [LARGE SCALE GENOMIC DNA]</scope>
    <source>
        <strain evidence="14 15">CBS 13917</strain>
    </source>
</reference>
<dbReference type="CDD" id="cd20554">
    <property type="entry name" value="CYCLIN_TFIIIB90_rpt2"/>
    <property type="match status" value="1"/>
</dbReference>
<evidence type="ECO:0000256" key="12">
    <source>
        <dbReference type="SAM" id="MobiDB-lite"/>
    </source>
</evidence>
<keyword evidence="3" id="KW-0479">Metal-binding</keyword>
<feature type="compositionally biased region" description="Basic and acidic residues" evidence="12">
    <location>
        <begin position="392"/>
        <end position="413"/>
    </location>
</feature>
<evidence type="ECO:0000256" key="11">
    <source>
        <dbReference type="PROSITE-ProRule" id="PRU00469"/>
    </source>
</evidence>
<dbReference type="GO" id="GO:0006384">
    <property type="term" value="P:transcription initiation at RNA polymerase III promoter"/>
    <property type="evidence" value="ECO:0007669"/>
    <property type="project" value="UniProtKB-ARBA"/>
</dbReference>
<dbReference type="InterPro" id="IPR013150">
    <property type="entry name" value="TFIIB_cyclin"/>
</dbReference>
<evidence type="ECO:0000259" key="13">
    <source>
        <dbReference type="PROSITE" id="PS51134"/>
    </source>
</evidence>
<evidence type="ECO:0000313" key="15">
    <source>
        <dbReference type="Proteomes" id="UP001388673"/>
    </source>
</evidence>
<evidence type="ECO:0000313" key="14">
    <source>
        <dbReference type="EMBL" id="KAK8843971.1"/>
    </source>
</evidence>
<evidence type="ECO:0000256" key="3">
    <source>
        <dbReference type="ARBA" id="ARBA00022723"/>
    </source>
</evidence>
<feature type="compositionally biased region" description="Basic and acidic residues" evidence="12">
    <location>
        <begin position="601"/>
        <end position="621"/>
    </location>
</feature>
<feature type="region of interest" description="Disordered" evidence="12">
    <location>
        <begin position="671"/>
        <end position="709"/>
    </location>
</feature>
<dbReference type="Gene3D" id="1.20.5.650">
    <property type="entry name" value="Single helix bin"/>
    <property type="match status" value="1"/>
</dbReference>
<keyword evidence="5" id="KW-0862">Zinc</keyword>
<evidence type="ECO:0000256" key="8">
    <source>
        <dbReference type="ARBA" id="ARBA00023163"/>
    </source>
</evidence>
<dbReference type="GO" id="GO:0017025">
    <property type="term" value="F:TBP-class protein binding"/>
    <property type="evidence" value="ECO:0007669"/>
    <property type="project" value="InterPro"/>
</dbReference>
<dbReference type="GeneID" id="92184021"/>
<dbReference type="GO" id="GO:0001006">
    <property type="term" value="F:RNA polymerase III type 3 promoter sequence-specific DNA binding"/>
    <property type="evidence" value="ECO:0007669"/>
    <property type="project" value="TreeGrafter"/>
</dbReference>
<dbReference type="SUPFAM" id="SSF47954">
    <property type="entry name" value="Cyclin-like"/>
    <property type="match status" value="2"/>
</dbReference>
<dbReference type="Pfam" id="PF08271">
    <property type="entry name" value="Zn_Ribbon_TF"/>
    <property type="match status" value="1"/>
</dbReference>
<feature type="region of interest" description="Disordered" evidence="12">
    <location>
        <begin position="460"/>
        <end position="486"/>
    </location>
</feature>
<comment type="subcellular location">
    <subcellularLocation>
        <location evidence="1">Nucleus</location>
    </subcellularLocation>
</comment>
<dbReference type="Gene3D" id="2.20.25.10">
    <property type="match status" value="1"/>
</dbReference>
<feature type="compositionally biased region" description="Acidic residues" evidence="12">
    <location>
        <begin position="373"/>
        <end position="384"/>
    </location>
</feature>
<dbReference type="GO" id="GO:0000995">
    <property type="term" value="F:RNA polymerase III general transcription initiation factor activity"/>
    <property type="evidence" value="ECO:0007669"/>
    <property type="project" value="TreeGrafter"/>
</dbReference>
<dbReference type="SUPFAM" id="SSF57783">
    <property type="entry name" value="Zinc beta-ribbon"/>
    <property type="match status" value="1"/>
</dbReference>
<evidence type="ECO:0000256" key="10">
    <source>
        <dbReference type="ARBA" id="ARBA00031009"/>
    </source>
</evidence>
<evidence type="ECO:0000256" key="9">
    <source>
        <dbReference type="ARBA" id="ARBA00023242"/>
    </source>
</evidence>
<keyword evidence="7" id="KW-0010">Activator</keyword>
<dbReference type="GO" id="GO:0005634">
    <property type="term" value="C:nucleus"/>
    <property type="evidence" value="ECO:0007669"/>
    <property type="project" value="UniProtKB-SubCell"/>
</dbReference>
<comment type="similarity">
    <text evidence="2">Belongs to the TFIIB family.</text>
</comment>
<keyword evidence="4 11" id="KW-0863">Zinc-finger</keyword>
<organism evidence="14 15">
    <name type="scientific">Kwoniella newhampshirensis</name>
    <dbReference type="NCBI Taxonomy" id="1651941"/>
    <lineage>
        <taxon>Eukaryota</taxon>
        <taxon>Fungi</taxon>
        <taxon>Dikarya</taxon>
        <taxon>Basidiomycota</taxon>
        <taxon>Agaricomycotina</taxon>
        <taxon>Tremellomycetes</taxon>
        <taxon>Tremellales</taxon>
        <taxon>Cryptococcaceae</taxon>
        <taxon>Kwoniella</taxon>
    </lineage>
</organism>
<dbReference type="PRINTS" id="PR00685">
    <property type="entry name" value="TIFACTORIIB"/>
</dbReference>
<dbReference type="InterPro" id="IPR011665">
    <property type="entry name" value="BRF1_TBP-bd_dom"/>
</dbReference>
<sequence>MATVKRCPNCGPDSNLQTDFSAGNVVCYNCGQIVEEGLLVSEVGFAESAGGRVHVQGAFVSNYATGVSGSRGGRGGAPNTENIKAQGASKIENVGRQMHLHSNITRGAKRFFSLAVDNRFNRGRRTEYIIASCLYLQCRLVKDAHMLIDFSERLSINVFELGATYLKLRSILSLLEPMPEVDPAIYNLRFAHRLDFGTSVHSVATDASRLVRRFRADWMTQGRRPAGVCGACLIIAARMSNFLRTPDEVAQVVKVHSSTIKKRLLEFAQTEMAKKTVAEWRALSDEQLDTPDEKEKPPAIKQAELLAIKVEKLKRSQEQDGEEDEDEDEDDDEVDEGETPRRRMRKRTHADEVTGVVEAAVHDLGDEVHPNAEEEDEEEEDDNLEPLPPSDYVHELEGARDNPDEVRAERKRERAALMKQAKTLQKGDDLDVNLDVLADEGENLGEEDDEDAVVDDEQLDENGEPAATQLRSVAKQEADGTGGVNSTKTEKFTEWHDESAVLKFFQTKLFANEELLYKGDHMTNRIKMWWGTRDPKEVMREMEVVHRARQQRERQARLDAETEFEDLDDEELENYFRLEEDEKQARARMWLSANGRWLEEEKDRQEKRAAYNKAKGIDPSKPKTKRKRAAPQKGPYNTATEAIQSFAKGKQFSSRVNYDVLRSLGLGKTEMAGTEGLMRLDPEDDEKEDENEKEDEGGDDDYDGANYGW</sequence>
<dbReference type="Pfam" id="PF07741">
    <property type="entry name" value="BRF1"/>
    <property type="match status" value="1"/>
</dbReference>
<evidence type="ECO:0000256" key="1">
    <source>
        <dbReference type="ARBA" id="ARBA00004123"/>
    </source>
</evidence>
<keyword evidence="6" id="KW-0805">Transcription regulation</keyword>
<dbReference type="CDD" id="cd20553">
    <property type="entry name" value="CYCLIN_TFIIIB90_rpt1"/>
    <property type="match status" value="1"/>
</dbReference>
<accession>A0AAW0YDB9</accession>
<feature type="region of interest" description="Disordered" evidence="12">
    <location>
        <begin position="312"/>
        <end position="413"/>
    </location>
</feature>
<dbReference type="InterPro" id="IPR036915">
    <property type="entry name" value="Cyclin-like_sf"/>
</dbReference>
<dbReference type="PROSITE" id="PS51134">
    <property type="entry name" value="ZF_TFIIB"/>
    <property type="match status" value="1"/>
</dbReference>
<evidence type="ECO:0000256" key="5">
    <source>
        <dbReference type="ARBA" id="ARBA00022833"/>
    </source>
</evidence>
<dbReference type="InterPro" id="IPR013763">
    <property type="entry name" value="Cyclin-like_dom"/>
</dbReference>
<dbReference type="FunFam" id="1.10.472.10:FF:000007">
    <property type="entry name" value="Transcription factor IIIB 90 kDa subunit"/>
    <property type="match status" value="1"/>
</dbReference>
<dbReference type="Gene3D" id="1.10.472.10">
    <property type="entry name" value="Cyclin-like"/>
    <property type="match status" value="2"/>
</dbReference>
<gene>
    <name evidence="14" type="ORF">IAR55_006763</name>
</gene>
<dbReference type="GO" id="GO:0070897">
    <property type="term" value="P:transcription preinitiation complex assembly"/>
    <property type="evidence" value="ECO:0007669"/>
    <property type="project" value="InterPro"/>
</dbReference>
<keyword evidence="8" id="KW-0804">Transcription</keyword>
<dbReference type="PANTHER" id="PTHR11618:SF4">
    <property type="entry name" value="TRANSCRIPTION FACTOR IIIB 90 KDA SUBUNIT"/>
    <property type="match status" value="1"/>
</dbReference>
<dbReference type="GO" id="GO:0008270">
    <property type="term" value="F:zinc ion binding"/>
    <property type="evidence" value="ECO:0007669"/>
    <property type="project" value="UniProtKB-KW"/>
</dbReference>
<dbReference type="AlphaFoldDB" id="A0AAW0YDB9"/>
<proteinExistence type="inferred from homology"/>
<evidence type="ECO:0000256" key="7">
    <source>
        <dbReference type="ARBA" id="ARBA00023159"/>
    </source>
</evidence>
<keyword evidence="15" id="KW-1185">Reference proteome</keyword>
<dbReference type="SMART" id="SM00385">
    <property type="entry name" value="CYCLIN"/>
    <property type="match status" value="2"/>
</dbReference>
<comment type="caution">
    <text evidence="14">The sequence shown here is derived from an EMBL/GenBank/DDBJ whole genome shotgun (WGS) entry which is preliminary data.</text>
</comment>
<dbReference type="FunFam" id="1.10.472.10:FF:000002">
    <property type="entry name" value="Transcription factor IIIB 90 kDa subunit"/>
    <property type="match status" value="1"/>
</dbReference>
<feature type="compositionally biased region" description="Acidic residues" evidence="12">
    <location>
        <begin position="682"/>
        <end position="703"/>
    </location>
</feature>
<dbReference type="GO" id="GO:0000126">
    <property type="term" value="C:transcription factor TFIIIB complex"/>
    <property type="evidence" value="ECO:0007669"/>
    <property type="project" value="TreeGrafter"/>
</dbReference>
<evidence type="ECO:0000256" key="2">
    <source>
        <dbReference type="ARBA" id="ARBA00010857"/>
    </source>
</evidence>
<feature type="region of interest" description="Disordered" evidence="12">
    <location>
        <begin position="601"/>
        <end position="639"/>
    </location>
</feature>
<keyword evidence="9" id="KW-0539">Nucleus</keyword>
<dbReference type="PANTHER" id="PTHR11618">
    <property type="entry name" value="TRANSCRIPTION INITIATION FACTOR IIB-RELATED"/>
    <property type="match status" value="1"/>
</dbReference>
<protein>
    <recommendedName>
        <fullName evidence="10">B-related factor 1</fullName>
    </recommendedName>
</protein>
<dbReference type="InterPro" id="IPR013137">
    <property type="entry name" value="Znf_TFIIB"/>
</dbReference>
<feature type="compositionally biased region" description="Acidic residues" evidence="12">
    <location>
        <begin position="319"/>
        <end position="337"/>
    </location>
</feature>
<dbReference type="InterPro" id="IPR000812">
    <property type="entry name" value="TFIIB"/>
</dbReference>
<dbReference type="RefSeq" id="XP_066799535.1">
    <property type="nucleotide sequence ID" value="XM_066949843.1"/>
</dbReference>